<sequence length="762" mass="80315">MRRTSMKCPHCSFDNRDDAAFCENCGEVFVAASAKVSVPPVVEVPPVVRVPDVAPASSKPAPRASVADLVDPVPDGPDVPDLSGFERLVDSSYVPPAATQAGDTAEIPRINEEYVPRARSYAMGPTEKELRRRDRQQKKLAKKFSKMQEKEEARKAKELLRAEKERLRAETAAEKERLRAAEAEAREQRRIAEEEAREARRAAEAAEREERERLEQERVAAATAAAAVAAETAEMEETPEFTTPGEDAPVAENEASKAGDASGVAFGAIPGAVAGFAAADATAKDDDLDEVLSSGDEVVSLFERSGKRPARMGSHAARPSVNRQGRGRSRKTQDEAGATPETPVVQEAAQASPNESADACAAEETALMEAASAIVVADQAAVTTAEAEEALTPRATGELAFPSTIEEETPELESSIDFSAPEEAAPVRDGADTEAPFPGPSARPPRAKGPIIAAACIALAVVLAAVAGGTYMAELWGGKTIPEVVGLSQPEATDALSAKGFAAQAVEVKSDEPQGTVLSSDPEQGHRAEEGSTVTLSVAVPRIVPAIVGATSEEAAQALEAEGFTAVTYTEEKSNEAAGTVLAVSPEAGTEAKSGDAITVTVAVPYTVPDVEGMSEADAKAALQAEGYEVTSEWYTTEDIEEGTAVSTDPAAGSELNSGSEVTLYVAHSRGTELVDLTREILPGANLTNDEGSFKVENIKSCTYRGDGEVLYTVEARQYEVVTMPFGLGQETVFAKKLTTIEGGIVWNDDNEVSYASPSIRY</sequence>
<dbReference type="PROSITE" id="PS51178">
    <property type="entry name" value="PASTA"/>
    <property type="match status" value="3"/>
</dbReference>
<feature type="region of interest" description="Disordered" evidence="1">
    <location>
        <begin position="510"/>
        <end position="532"/>
    </location>
</feature>
<accession>A0A369P646</accession>
<dbReference type="InterPro" id="IPR005543">
    <property type="entry name" value="PASTA_dom"/>
</dbReference>
<protein>
    <recommendedName>
        <fullName evidence="3">PASTA domain-containing protein</fullName>
    </recommendedName>
</protein>
<dbReference type="CDD" id="cd06577">
    <property type="entry name" value="PASTA_pknB"/>
    <property type="match status" value="3"/>
</dbReference>
<evidence type="ECO:0000256" key="1">
    <source>
        <dbReference type="SAM" id="MobiDB-lite"/>
    </source>
</evidence>
<dbReference type="AlphaFoldDB" id="A0A369P646"/>
<feature type="region of interest" description="Disordered" evidence="1">
    <location>
        <begin position="303"/>
        <end position="360"/>
    </location>
</feature>
<feature type="domain" description="PASTA" evidence="3">
    <location>
        <begin position="603"/>
        <end position="668"/>
    </location>
</feature>
<feature type="compositionally biased region" description="Low complexity" evidence="1">
    <location>
        <begin position="219"/>
        <end position="232"/>
    </location>
</feature>
<feature type="domain" description="PASTA" evidence="3">
    <location>
        <begin position="542"/>
        <end position="602"/>
    </location>
</feature>
<evidence type="ECO:0000259" key="3">
    <source>
        <dbReference type="PROSITE" id="PS51178"/>
    </source>
</evidence>
<feature type="compositionally biased region" description="Basic and acidic residues" evidence="1">
    <location>
        <begin position="146"/>
        <end position="155"/>
    </location>
</feature>
<feature type="transmembrane region" description="Helical" evidence="2">
    <location>
        <begin position="451"/>
        <end position="473"/>
    </location>
</feature>
<keyword evidence="2" id="KW-0812">Transmembrane</keyword>
<evidence type="ECO:0000313" key="5">
    <source>
        <dbReference type="Proteomes" id="UP000253805"/>
    </source>
</evidence>
<feature type="compositionally biased region" description="Basic and acidic residues" evidence="1">
    <location>
        <begin position="170"/>
        <end position="218"/>
    </location>
</feature>
<feature type="region of interest" description="Disordered" evidence="1">
    <location>
        <begin position="125"/>
        <end position="155"/>
    </location>
</feature>
<organism evidence="4 5">
    <name type="scientific">Adlercreutzia equolifaciens subsp. celatus</name>
    <dbReference type="NCBI Taxonomy" id="394340"/>
    <lineage>
        <taxon>Bacteria</taxon>
        <taxon>Bacillati</taxon>
        <taxon>Actinomycetota</taxon>
        <taxon>Coriobacteriia</taxon>
        <taxon>Eggerthellales</taxon>
        <taxon>Eggerthellaceae</taxon>
        <taxon>Adlercreutzia</taxon>
    </lineage>
</organism>
<feature type="region of interest" description="Disordered" evidence="1">
    <location>
        <begin position="387"/>
        <end position="445"/>
    </location>
</feature>
<dbReference type="Pfam" id="PF03793">
    <property type="entry name" value="PASTA"/>
    <property type="match status" value="3"/>
</dbReference>
<proteinExistence type="predicted"/>
<feature type="region of interest" description="Disordered" evidence="1">
    <location>
        <begin position="170"/>
        <end position="258"/>
    </location>
</feature>
<dbReference type="EMBL" id="PPUT01000002">
    <property type="protein sequence ID" value="RDC46619.1"/>
    <property type="molecule type" value="Genomic_DNA"/>
</dbReference>
<keyword evidence="2" id="KW-1133">Transmembrane helix</keyword>
<feature type="domain" description="PASTA" evidence="3">
    <location>
        <begin position="478"/>
        <end position="540"/>
    </location>
</feature>
<evidence type="ECO:0000256" key="2">
    <source>
        <dbReference type="SAM" id="Phobius"/>
    </source>
</evidence>
<reference evidence="4 5" key="1">
    <citation type="journal article" date="2018" name="Elife">
        <title>Discovery and characterization of a prevalent human gut bacterial enzyme sufficient for the inactivation of a family of plant toxins.</title>
        <authorList>
            <person name="Koppel N."/>
            <person name="Bisanz J.E."/>
            <person name="Pandelia M.E."/>
            <person name="Turnbaugh P.J."/>
            <person name="Balskus E.P."/>
        </authorList>
    </citation>
    <scope>NUCLEOTIDE SEQUENCE [LARGE SCALE GENOMIC DNA]</scope>
    <source>
        <strain evidence="4 5">OB21 GAM 11</strain>
    </source>
</reference>
<dbReference type="Proteomes" id="UP000253805">
    <property type="component" value="Unassembled WGS sequence"/>
</dbReference>
<dbReference type="SMART" id="SM00740">
    <property type="entry name" value="PASTA"/>
    <property type="match status" value="3"/>
</dbReference>
<evidence type="ECO:0000313" key="4">
    <source>
        <dbReference type="EMBL" id="RDC46619.1"/>
    </source>
</evidence>
<keyword evidence="2" id="KW-0472">Membrane</keyword>
<feature type="compositionally biased region" description="Basic residues" evidence="1">
    <location>
        <begin position="133"/>
        <end position="145"/>
    </location>
</feature>
<feature type="compositionally biased region" description="Low complexity" evidence="1">
    <location>
        <begin position="387"/>
        <end position="396"/>
    </location>
</feature>
<comment type="caution">
    <text evidence="4">The sequence shown here is derived from an EMBL/GenBank/DDBJ whole genome shotgun (WGS) entry which is preliminary data.</text>
</comment>
<gene>
    <name evidence="4" type="ORF">C1850_01465</name>
</gene>
<name>A0A369P646_9ACTN</name>
<dbReference type="Gene3D" id="3.30.10.20">
    <property type="match status" value="3"/>
</dbReference>